<keyword evidence="3" id="KW-1185">Reference proteome</keyword>
<feature type="domain" description="SMEK" evidence="1">
    <location>
        <begin position="9"/>
        <end position="143"/>
    </location>
</feature>
<dbReference type="RefSeq" id="WP_386093625.1">
    <property type="nucleotide sequence ID" value="NZ_JBHUOZ010000001.1"/>
</dbReference>
<protein>
    <submittedName>
        <fullName evidence="2">SMEK domain-containing protein</fullName>
    </submittedName>
</protein>
<dbReference type="InterPro" id="IPR047740">
    <property type="entry name" value="SMEK_dom"/>
</dbReference>
<dbReference type="Pfam" id="PF21941">
    <property type="entry name" value="SMEK_N"/>
    <property type="match status" value="1"/>
</dbReference>
<dbReference type="NCBIfam" id="NF033859">
    <property type="entry name" value="SMEK_N"/>
    <property type="match status" value="1"/>
</dbReference>
<evidence type="ECO:0000313" key="3">
    <source>
        <dbReference type="Proteomes" id="UP001597511"/>
    </source>
</evidence>
<gene>
    <name evidence="2" type="ORF">ACFS6H_00205</name>
</gene>
<reference evidence="3" key="1">
    <citation type="journal article" date="2019" name="Int. J. Syst. Evol. Microbiol.">
        <title>The Global Catalogue of Microorganisms (GCM) 10K type strain sequencing project: providing services to taxonomists for standard genome sequencing and annotation.</title>
        <authorList>
            <consortium name="The Broad Institute Genomics Platform"/>
            <consortium name="The Broad Institute Genome Sequencing Center for Infectious Disease"/>
            <person name="Wu L."/>
            <person name="Ma J."/>
        </authorList>
    </citation>
    <scope>NUCLEOTIDE SEQUENCE [LARGE SCALE GENOMIC DNA]</scope>
    <source>
        <strain evidence="3">KCTC 23299</strain>
    </source>
</reference>
<comment type="caution">
    <text evidence="2">The sequence shown here is derived from an EMBL/GenBank/DDBJ whole genome shotgun (WGS) entry which is preliminary data.</text>
</comment>
<dbReference type="InterPro" id="IPR027417">
    <property type="entry name" value="P-loop_NTPase"/>
</dbReference>
<dbReference type="Gene3D" id="3.40.50.300">
    <property type="entry name" value="P-loop containing nucleotide triphosphate hydrolases"/>
    <property type="match status" value="1"/>
</dbReference>
<dbReference type="InterPro" id="IPR016024">
    <property type="entry name" value="ARM-type_fold"/>
</dbReference>
<organism evidence="2 3">
    <name type="scientific">Terrimonas rubra</name>
    <dbReference type="NCBI Taxonomy" id="1035890"/>
    <lineage>
        <taxon>Bacteria</taxon>
        <taxon>Pseudomonadati</taxon>
        <taxon>Bacteroidota</taxon>
        <taxon>Chitinophagia</taxon>
        <taxon>Chitinophagales</taxon>
        <taxon>Chitinophagaceae</taxon>
        <taxon>Terrimonas</taxon>
    </lineage>
</organism>
<sequence>MSATAYYDNIQNYLFAYANHIAHSNSLGLSNGAVHAENLFCVLLNKAFGWNLINANAADKNRDSIDLIDEERKLAVQVTSNKKYTDKIKKTLSTFRSNPANSSIQHLIILFISPKCPKSVLKEVHDNEFIYEVYDIPKLLSKIYYEAQLPAQLKEINQILEEAIAPVLLNSPNTVRERITAPPAQVVATNKSGIYIERKKLTRDMFTFAQAANGLIIGGPGAGKSFTIAELQKLCHKKQIPCFVIRINELIDGTDEEINKELSTGSYWLKALTQTPFQGNDFKGLLIFDAFDTAKDERAKTRILKQIKEAIQELKDKWNILVSVRIFEAEKSTQLRELFPKENVNGQLKCRSITIPDLSDEEFELAVKKDKKLYHAIQKCTAELKSFLKIPYFLKLLEEIITGGNAFKTENLIHIETEQQLLAAFWEAKIATQTNNDIFLDKLTLALITNGSLSCSKREVLTESNSATFDNLISLGIIVESSATKQNISYSHNILLEYAVARYLIPENINELFTYLDKNEKLPFLFRQSFIYFYSKLWDQDRSLFWQHYFSVRKKETPLFRLYHQTILNYILGGYYKSEQDLLPVFNTSDAIDKANTIRKILEGIRFISKEKTRQKDILLFAEISKSMHEIFLWEFGLLINQAIKAIAANPDKILYAAISKAALNYMAFVLEARKTSSYKSMLETNGAHWGTLNLCQIIGSNKQAASRQIKQILELLKEPDFPLRFFYILTDNLQAIFKANKKLGLLIYETLYRHSENNDTQTILGGSVVINLRSTRRQDFQMIHHNLEKSYSGLIQLDPALAIPLGLKIANQYSARRYFRGARKPFLLNIGGIQAKLYHEYSYFGSDDDREFGPMSHVQHIFKYLEQPIQEKKHTDARKVMNIVFSNTESGVIWGIAIKFLTHHPAIFKKQVIGLLHNPAILLSDETNYEAGELIRSVWSLLTTTQKQSLESTIVNLTTSKLINEPEAVADRIKRLLSCIPTNQLTPQVSGPYMTEIKTVKNEPRKTSSILQAHYPSTEEKIKDMGVNAADTNEFTAYMLIQAIMPFNDKYDYNNSDSPPPAEYEPLMLTVTELLQLRKKHTTFSRKLLVNCDNTISRFAKIVARNKELDKATRTFVETIAHYYIGHNLYMVPQYQVGNIIERFNTHSPTPRTQAAETMVQLLDADSSGALAPLVLQLMNDNVPFIRFKALHAANYYWENHNSDFWHTLKERAAQEKDTLCIRYLISRICNNNIVKADQQKVEELALVLMENFKNSGSIILKDIWESYVVLLLRLVIRYNSQVAADIIHAELGIQEFANQLLFQIIRNVIPHGEKNNYVAEPEKNTNLIHIVHAIIAFRFKTIAVKGWNNESANDDFTIIDGVIQKLFFSLSDGKKSAEAQANKNAYFNKIKPLLSFIVDESLKIGPGFMVAHTGFYFMQLLNSMLYTDPEYVLTLSSAIVTCAAANGFTYDQTTLGQIVQLTEKILSDHKELLSDSSHFKSLITILDLFANSGWQEALELTWRLRDAF</sequence>
<name>A0ABW5ZYJ5_9BACT</name>
<dbReference type="EMBL" id="JBHUOZ010000001">
    <property type="protein sequence ID" value="MFD2918104.1"/>
    <property type="molecule type" value="Genomic_DNA"/>
</dbReference>
<dbReference type="SUPFAM" id="SSF52540">
    <property type="entry name" value="P-loop containing nucleoside triphosphate hydrolases"/>
    <property type="match status" value="1"/>
</dbReference>
<accession>A0ABW5ZYJ5</accession>
<dbReference type="SUPFAM" id="SSF48371">
    <property type="entry name" value="ARM repeat"/>
    <property type="match status" value="1"/>
</dbReference>
<dbReference type="Proteomes" id="UP001597511">
    <property type="component" value="Unassembled WGS sequence"/>
</dbReference>
<proteinExistence type="predicted"/>
<evidence type="ECO:0000259" key="1">
    <source>
        <dbReference type="Pfam" id="PF21941"/>
    </source>
</evidence>
<evidence type="ECO:0000313" key="2">
    <source>
        <dbReference type="EMBL" id="MFD2918104.1"/>
    </source>
</evidence>